<gene>
    <name evidence="1" type="ORF">PPRIM_AZ9-3.1.T0400236</name>
</gene>
<protein>
    <submittedName>
        <fullName evidence="1">Uncharacterized protein</fullName>
    </submittedName>
</protein>
<accession>A0A8S1LKL6</accession>
<dbReference type="AlphaFoldDB" id="A0A8S1LKL6"/>
<keyword evidence="2" id="KW-1185">Reference proteome</keyword>
<evidence type="ECO:0000313" key="2">
    <source>
        <dbReference type="Proteomes" id="UP000688137"/>
    </source>
</evidence>
<name>A0A8S1LKL6_PARPR</name>
<comment type="caution">
    <text evidence="1">The sequence shown here is derived from an EMBL/GenBank/DDBJ whole genome shotgun (WGS) entry which is preliminary data.</text>
</comment>
<dbReference type="Proteomes" id="UP000688137">
    <property type="component" value="Unassembled WGS sequence"/>
</dbReference>
<organism evidence="1 2">
    <name type="scientific">Paramecium primaurelia</name>
    <dbReference type="NCBI Taxonomy" id="5886"/>
    <lineage>
        <taxon>Eukaryota</taxon>
        <taxon>Sar</taxon>
        <taxon>Alveolata</taxon>
        <taxon>Ciliophora</taxon>
        <taxon>Intramacronucleata</taxon>
        <taxon>Oligohymenophorea</taxon>
        <taxon>Peniculida</taxon>
        <taxon>Parameciidae</taxon>
        <taxon>Paramecium</taxon>
    </lineage>
</organism>
<dbReference type="EMBL" id="CAJJDM010000039">
    <property type="protein sequence ID" value="CAD8067349.1"/>
    <property type="molecule type" value="Genomic_DNA"/>
</dbReference>
<reference evidence="1" key="1">
    <citation type="submission" date="2021-01" db="EMBL/GenBank/DDBJ databases">
        <authorList>
            <consortium name="Genoscope - CEA"/>
            <person name="William W."/>
        </authorList>
    </citation>
    <scope>NUCLEOTIDE SEQUENCE</scope>
</reference>
<sequence>MIKSLTQQNKERQQAFNLENIKRKFFYGQYSTCVKFTSLSFLYCPINNNPFFMTIPNIQLDNRLFQTQNTLLEMKIVCNLY</sequence>
<proteinExistence type="predicted"/>
<evidence type="ECO:0000313" key="1">
    <source>
        <dbReference type="EMBL" id="CAD8067349.1"/>
    </source>
</evidence>